<dbReference type="PATRIC" id="fig|1121939.11.peg.2512"/>
<dbReference type="EMBL" id="ASTJ01000029">
    <property type="protein sequence ID" value="EPC01849.1"/>
    <property type="molecule type" value="Genomic_DNA"/>
</dbReference>
<keyword evidence="2" id="KW-1185">Reference proteome</keyword>
<gene>
    <name evidence="1" type="ORF">L861_19555</name>
</gene>
<proteinExistence type="predicted"/>
<name>S2L2E4_LITA3</name>
<reference evidence="1 2" key="1">
    <citation type="journal article" date="2013" name="Genome Announc.">
        <title>Draft genome sequence of the moderately halophilic gammaproteobacterium Halomonas anticariensis FP35.</title>
        <authorList>
            <person name="Tahrioui A."/>
            <person name="Quesada E."/>
            <person name="Llamas I."/>
        </authorList>
    </citation>
    <scope>NUCLEOTIDE SEQUENCE [LARGE SCALE GENOMIC DNA]</scope>
    <source>
        <strain evidence="2">DSM 16096 / CECT 5854 / LMG 22089 / FP35</strain>
    </source>
</reference>
<comment type="caution">
    <text evidence="1">The sequence shown here is derived from an EMBL/GenBank/DDBJ whole genome shotgun (WGS) entry which is preliminary data.</text>
</comment>
<dbReference type="AlphaFoldDB" id="S2L2E4"/>
<dbReference type="OrthoDB" id="8094406at2"/>
<evidence type="ECO:0000313" key="2">
    <source>
        <dbReference type="Proteomes" id="UP000014463"/>
    </source>
</evidence>
<organism evidence="1 2">
    <name type="scientific">Litchfieldella anticariensis (strain DSM 16096 / CECT 5854 / CIP 108499 / LMG 22089 / FP35)</name>
    <name type="common">Halomonas anticariensis</name>
    <dbReference type="NCBI Taxonomy" id="1121939"/>
    <lineage>
        <taxon>Bacteria</taxon>
        <taxon>Pseudomonadati</taxon>
        <taxon>Pseudomonadota</taxon>
        <taxon>Gammaproteobacteria</taxon>
        <taxon>Oceanospirillales</taxon>
        <taxon>Halomonadaceae</taxon>
        <taxon>Litchfieldella</taxon>
    </lineage>
</organism>
<dbReference type="RefSeq" id="WP_016417020.1">
    <property type="nucleotide sequence ID" value="NZ_AUAB01000012.1"/>
</dbReference>
<sequence length="69" mass="7574">MKISTLPDQVDNGQIILPTFQLLYARNRDLVRHLPTECGLTDTLTGKPQVIPGVTGQWLTNSIPETSIG</sequence>
<accession>S2L2E4</accession>
<dbReference type="Proteomes" id="UP000014463">
    <property type="component" value="Unassembled WGS sequence"/>
</dbReference>
<protein>
    <submittedName>
        <fullName evidence="1">Uncharacterized protein</fullName>
    </submittedName>
</protein>
<evidence type="ECO:0000313" key="1">
    <source>
        <dbReference type="EMBL" id="EPC01849.1"/>
    </source>
</evidence>